<feature type="domain" description="KAP NTPase" evidence="2">
    <location>
        <begin position="23"/>
        <end position="207"/>
    </location>
</feature>
<evidence type="ECO:0000256" key="1">
    <source>
        <dbReference type="SAM" id="MobiDB-lite"/>
    </source>
</evidence>
<feature type="compositionally biased region" description="Basic and acidic residues" evidence="1">
    <location>
        <begin position="478"/>
        <end position="502"/>
    </location>
</feature>
<proteinExistence type="predicted"/>
<sequence>MKLIMSTAATSKIIKMIGSTNPPSLVALFGGSLGERKTAMSDLANDLFGAGLNIIDFNARRYLSENDLLQPLIQQIITELKSQSDTSGASSDLVNRINESAPALNSTHLTSENRIELIHQFDSALKQLAAITLQKKPLVVIVQGLERAPLGSFMSISEFISDYLNISKFVFVVSAGEDLLENELSGTNSTMSKEDFLEDIFSNVVNLDDMVIETPKVQPVIEEKNDDLFSPPVGLEVQSGSDLLAKRKGRKVAPKNAGKPNSRIFKVRELSGKKASIRKNTTPRKRIVKKSVKGIKKFKPVSKGTDLNQFITPIKKGDIFAVKKFWNKVNQLKYEEFTKLIESILKEIISGDSRIRATAITALASISKGVSWEMPPDVMDRALIMTGDGSKVVRDAAAEAIKEMTEAGVEKTAQEPQQSQSKMSKNTSSMELTELDTDSMLGTSSSIGSMALGSGSGGVKVMGGQSTGISGSAPTFEVSKDVPSFKEEKKPPQFTPVKDKPPKFTAVSNKKPKFKVAKD</sequence>
<feature type="compositionally biased region" description="Polar residues" evidence="1">
    <location>
        <begin position="414"/>
        <end position="429"/>
    </location>
</feature>
<protein>
    <recommendedName>
        <fullName evidence="2">KAP NTPase domain-containing protein</fullName>
    </recommendedName>
</protein>
<dbReference type="AlphaFoldDB" id="A0A1J5U8J2"/>
<comment type="caution">
    <text evidence="3">The sequence shown here is derived from an EMBL/GenBank/DDBJ whole genome shotgun (WGS) entry which is preliminary data.</text>
</comment>
<name>A0A1J5U8J2_9ARCH</name>
<feature type="region of interest" description="Disordered" evidence="1">
    <location>
        <begin position="458"/>
        <end position="519"/>
    </location>
</feature>
<dbReference type="Gene3D" id="1.25.10.10">
    <property type="entry name" value="Leucine-rich Repeat Variant"/>
    <property type="match status" value="1"/>
</dbReference>
<evidence type="ECO:0000259" key="2">
    <source>
        <dbReference type="Pfam" id="PF07693"/>
    </source>
</evidence>
<reference evidence="3 4" key="1">
    <citation type="submission" date="2016-08" db="EMBL/GenBank/DDBJ databases">
        <title>New Insights into Marine Group III Euryarchaeota, from dark to light.</title>
        <authorList>
            <person name="Haro-Moreno J.M."/>
            <person name="Rodriguez-Valera F."/>
            <person name="Lopez-Garcia P."/>
            <person name="Moreira D."/>
            <person name="Martin-Cuadrado A.B."/>
        </authorList>
    </citation>
    <scope>NUCLEOTIDE SEQUENCE [LARGE SCALE GENOMIC DNA]</scope>
    <source>
        <strain evidence="3">CG-Epi2</strain>
    </source>
</reference>
<feature type="region of interest" description="Disordered" evidence="1">
    <location>
        <begin position="406"/>
        <end position="429"/>
    </location>
</feature>
<dbReference type="SUPFAM" id="SSF48371">
    <property type="entry name" value="ARM repeat"/>
    <property type="match status" value="1"/>
</dbReference>
<accession>A0A1J5U8J2</accession>
<dbReference type="InterPro" id="IPR011646">
    <property type="entry name" value="KAP_P-loop"/>
</dbReference>
<dbReference type="Proteomes" id="UP000183615">
    <property type="component" value="Unassembled WGS sequence"/>
</dbReference>
<dbReference type="InterPro" id="IPR011989">
    <property type="entry name" value="ARM-like"/>
</dbReference>
<evidence type="ECO:0000313" key="4">
    <source>
        <dbReference type="Proteomes" id="UP000183615"/>
    </source>
</evidence>
<evidence type="ECO:0000313" key="3">
    <source>
        <dbReference type="EMBL" id="OIR22252.1"/>
    </source>
</evidence>
<dbReference type="InterPro" id="IPR016024">
    <property type="entry name" value="ARM-type_fold"/>
</dbReference>
<gene>
    <name evidence="3" type="ORF">BET99_04925</name>
</gene>
<dbReference type="Pfam" id="PF07693">
    <property type="entry name" value="KAP_NTPase"/>
    <property type="match status" value="1"/>
</dbReference>
<feature type="compositionally biased region" description="Basic residues" evidence="1">
    <location>
        <begin position="510"/>
        <end position="519"/>
    </location>
</feature>
<organism evidence="3 4">
    <name type="scientific">Marine Group III euryarchaeote CG-Epi2</name>
    <dbReference type="NCBI Taxonomy" id="1888996"/>
    <lineage>
        <taxon>Archaea</taxon>
        <taxon>Methanobacteriati</taxon>
        <taxon>Thermoplasmatota</taxon>
        <taxon>Thermoplasmata</taxon>
        <taxon>Candidatus Thermoprofundales</taxon>
    </lineage>
</organism>
<dbReference type="EMBL" id="MIYZ01000020">
    <property type="protein sequence ID" value="OIR22252.1"/>
    <property type="molecule type" value="Genomic_DNA"/>
</dbReference>